<proteinExistence type="predicted"/>
<evidence type="ECO:0000313" key="2">
    <source>
        <dbReference type="EMBL" id="KAF2663305.1"/>
    </source>
</evidence>
<dbReference type="Proteomes" id="UP000799302">
    <property type="component" value="Unassembled WGS sequence"/>
</dbReference>
<evidence type="ECO:0000313" key="3">
    <source>
        <dbReference type="Proteomes" id="UP000799302"/>
    </source>
</evidence>
<organism evidence="2 3">
    <name type="scientific">Microthyrium microscopicum</name>
    <dbReference type="NCBI Taxonomy" id="703497"/>
    <lineage>
        <taxon>Eukaryota</taxon>
        <taxon>Fungi</taxon>
        <taxon>Dikarya</taxon>
        <taxon>Ascomycota</taxon>
        <taxon>Pezizomycotina</taxon>
        <taxon>Dothideomycetes</taxon>
        <taxon>Dothideomycetes incertae sedis</taxon>
        <taxon>Microthyriales</taxon>
        <taxon>Microthyriaceae</taxon>
        <taxon>Microthyrium</taxon>
    </lineage>
</organism>
<feature type="region of interest" description="Disordered" evidence="1">
    <location>
        <begin position="56"/>
        <end position="87"/>
    </location>
</feature>
<reference evidence="2" key="1">
    <citation type="journal article" date="2020" name="Stud. Mycol.">
        <title>101 Dothideomycetes genomes: a test case for predicting lifestyles and emergence of pathogens.</title>
        <authorList>
            <person name="Haridas S."/>
            <person name="Albert R."/>
            <person name="Binder M."/>
            <person name="Bloem J."/>
            <person name="Labutti K."/>
            <person name="Salamov A."/>
            <person name="Andreopoulos B."/>
            <person name="Baker S."/>
            <person name="Barry K."/>
            <person name="Bills G."/>
            <person name="Bluhm B."/>
            <person name="Cannon C."/>
            <person name="Castanera R."/>
            <person name="Culley D."/>
            <person name="Daum C."/>
            <person name="Ezra D."/>
            <person name="Gonzalez J."/>
            <person name="Henrissat B."/>
            <person name="Kuo A."/>
            <person name="Liang C."/>
            <person name="Lipzen A."/>
            <person name="Lutzoni F."/>
            <person name="Magnuson J."/>
            <person name="Mondo S."/>
            <person name="Nolan M."/>
            <person name="Ohm R."/>
            <person name="Pangilinan J."/>
            <person name="Park H.-J."/>
            <person name="Ramirez L."/>
            <person name="Alfaro M."/>
            <person name="Sun H."/>
            <person name="Tritt A."/>
            <person name="Yoshinaga Y."/>
            <person name="Zwiers L.-H."/>
            <person name="Turgeon B."/>
            <person name="Goodwin S."/>
            <person name="Spatafora J."/>
            <person name="Crous P."/>
            <person name="Grigoriev I."/>
        </authorList>
    </citation>
    <scope>NUCLEOTIDE SEQUENCE</scope>
    <source>
        <strain evidence="2">CBS 115976</strain>
    </source>
</reference>
<dbReference type="AlphaFoldDB" id="A0A6A6TTB8"/>
<keyword evidence="3" id="KW-1185">Reference proteome</keyword>
<feature type="compositionally biased region" description="Basic and acidic residues" evidence="1">
    <location>
        <begin position="69"/>
        <end position="87"/>
    </location>
</feature>
<gene>
    <name evidence="2" type="ORF">BT63DRAFT_124233</name>
</gene>
<protein>
    <submittedName>
        <fullName evidence="2">Uncharacterized protein</fullName>
    </submittedName>
</protein>
<accession>A0A6A6TTB8</accession>
<name>A0A6A6TTB8_9PEZI</name>
<evidence type="ECO:0000256" key="1">
    <source>
        <dbReference type="SAM" id="MobiDB-lite"/>
    </source>
</evidence>
<dbReference type="EMBL" id="MU004246">
    <property type="protein sequence ID" value="KAF2663305.1"/>
    <property type="molecule type" value="Genomic_DNA"/>
</dbReference>
<sequence length="151" mass="16410">MVNVPFIESTTVKNGIVNIVMSNGIRFAVGESSCAISTGPNCTEQSFDTLTTEGFRRTTAGPTTRSTSVKREAPVKPETSVKRVKREDSADGAVLPVAAAAASLADVDTDPNLVPLDCRYPNPSFFRMELSDIYQQEVRKRPWLSSNNLQA</sequence>